<keyword evidence="1" id="KW-1133">Transmembrane helix</keyword>
<sequence length="136" mass="15346">MIHGLLWLPLLMAFILIASLGWIERRRQNLYLVWAKGSELAKLDGTGAARLKAGILCWSSFEAGSFKEEATFEVKKLEMVELMALSSGEAPLTKESEGRCRLRLVGSGREIDVPFSDAERARQWMEKLMSRARCDL</sequence>
<keyword evidence="1" id="KW-0472">Membrane</keyword>
<dbReference type="RefSeq" id="WP_011294961.1">
    <property type="nucleotide sequence ID" value="NZ_CP138967.1"/>
</dbReference>
<name>A0A0A2C5N4_PROMR</name>
<evidence type="ECO:0000313" key="2">
    <source>
        <dbReference type="EMBL" id="KGG20852.1"/>
    </source>
</evidence>
<dbReference type="AlphaFoldDB" id="A0A0A2C5N4"/>
<feature type="transmembrane region" description="Helical" evidence="1">
    <location>
        <begin position="6"/>
        <end position="23"/>
    </location>
</feature>
<organism evidence="2 3">
    <name type="scientific">Prochlorococcus marinus str. PAC1</name>
    <dbReference type="NCBI Taxonomy" id="59924"/>
    <lineage>
        <taxon>Bacteria</taxon>
        <taxon>Bacillati</taxon>
        <taxon>Cyanobacteriota</taxon>
        <taxon>Cyanophyceae</taxon>
        <taxon>Synechococcales</taxon>
        <taxon>Prochlorococcaceae</taxon>
        <taxon>Prochlorococcus</taxon>
    </lineage>
</organism>
<gene>
    <name evidence="2" type="ORF">EV03_0788</name>
</gene>
<keyword evidence="1" id="KW-0812">Transmembrane</keyword>
<accession>A0A0A2C5N4</accession>
<dbReference type="EMBL" id="JNAX01000010">
    <property type="protein sequence ID" value="KGG20852.1"/>
    <property type="molecule type" value="Genomic_DNA"/>
</dbReference>
<proteinExistence type="predicted"/>
<evidence type="ECO:0000256" key="1">
    <source>
        <dbReference type="SAM" id="Phobius"/>
    </source>
</evidence>
<reference evidence="3" key="1">
    <citation type="journal article" date="2014" name="Sci. Data">
        <title>Genomes of diverse isolates of the marine cyanobacterium Prochlorococcus.</title>
        <authorList>
            <person name="Biller S."/>
            <person name="Berube P."/>
            <person name="Thompson J."/>
            <person name="Kelly L."/>
            <person name="Roggensack S."/>
            <person name="Awad L."/>
            <person name="Roache-Johnson K."/>
            <person name="Ding H."/>
            <person name="Giovannoni S.J."/>
            <person name="Moore L.R."/>
            <person name="Chisholm S.W."/>
        </authorList>
    </citation>
    <scope>NUCLEOTIDE SEQUENCE [LARGE SCALE GENOMIC DNA]</scope>
    <source>
        <strain evidence="3">PAC1</strain>
    </source>
</reference>
<protein>
    <submittedName>
        <fullName evidence="2">Uncharacterized protein</fullName>
    </submittedName>
</protein>
<dbReference type="Proteomes" id="UP000030392">
    <property type="component" value="Unassembled WGS sequence"/>
</dbReference>
<comment type="caution">
    <text evidence="2">The sequence shown here is derived from an EMBL/GenBank/DDBJ whole genome shotgun (WGS) entry which is preliminary data.</text>
</comment>
<evidence type="ECO:0000313" key="3">
    <source>
        <dbReference type="Proteomes" id="UP000030392"/>
    </source>
</evidence>